<keyword evidence="5 6" id="KW-0472">Membrane</keyword>
<keyword evidence="4 6" id="KW-1133">Transmembrane helix</keyword>
<proteinExistence type="predicted"/>
<keyword evidence="8" id="KW-1185">Reference proteome</keyword>
<evidence type="ECO:0000256" key="6">
    <source>
        <dbReference type="SAM" id="Phobius"/>
    </source>
</evidence>
<dbReference type="PANTHER" id="PTHR13628:SF1">
    <property type="entry name" value="TRANSMEMBRANE PROTEIN 267"/>
    <property type="match status" value="1"/>
</dbReference>
<gene>
    <name evidence="7" type="ORF">PBS001_LOCUS2744</name>
</gene>
<comment type="caution">
    <text evidence="7">The sequence shown here is derived from an EMBL/GenBank/DDBJ whole genome shotgun (WGS) entry which is preliminary data.</text>
</comment>
<feature type="transmembrane region" description="Helical" evidence="6">
    <location>
        <begin position="54"/>
        <end position="72"/>
    </location>
</feature>
<feature type="transmembrane region" description="Helical" evidence="6">
    <location>
        <begin position="125"/>
        <end position="144"/>
    </location>
</feature>
<dbReference type="PANTHER" id="PTHR13628">
    <property type="entry name" value="TRANSMEMBRANE PROTEIN 267"/>
    <property type="match status" value="1"/>
</dbReference>
<dbReference type="EMBL" id="CAKLCB010000152">
    <property type="protein sequence ID" value="CAH0516058.1"/>
    <property type="molecule type" value="Genomic_DNA"/>
</dbReference>
<name>A0ABN8CSF9_9STRA</name>
<feature type="transmembrane region" description="Helical" evidence="6">
    <location>
        <begin position="93"/>
        <end position="113"/>
    </location>
</feature>
<evidence type="ECO:0000256" key="2">
    <source>
        <dbReference type="ARBA" id="ARBA00013977"/>
    </source>
</evidence>
<dbReference type="InterPro" id="IPR026572">
    <property type="entry name" value="TMEM267"/>
</dbReference>
<keyword evidence="3 6" id="KW-0812">Transmembrane</keyword>
<dbReference type="Pfam" id="PF04307">
    <property type="entry name" value="YdjM"/>
    <property type="match status" value="1"/>
</dbReference>
<evidence type="ECO:0000313" key="7">
    <source>
        <dbReference type="EMBL" id="CAH0516058.1"/>
    </source>
</evidence>
<organism evidence="7 8">
    <name type="scientific">Peronospora belbahrii</name>
    <dbReference type="NCBI Taxonomy" id="622444"/>
    <lineage>
        <taxon>Eukaryota</taxon>
        <taxon>Sar</taxon>
        <taxon>Stramenopiles</taxon>
        <taxon>Oomycota</taxon>
        <taxon>Peronosporomycetes</taxon>
        <taxon>Peronosporales</taxon>
        <taxon>Peronosporaceae</taxon>
        <taxon>Peronospora</taxon>
    </lineage>
</organism>
<dbReference type="InterPro" id="IPR007404">
    <property type="entry name" value="YdjM-like"/>
</dbReference>
<protein>
    <recommendedName>
        <fullName evidence="2">Transmembrane protein 267</fullName>
    </recommendedName>
</protein>
<feature type="transmembrane region" description="Helical" evidence="6">
    <location>
        <begin position="20"/>
        <end position="42"/>
    </location>
</feature>
<accession>A0ABN8CSF9</accession>
<evidence type="ECO:0000256" key="3">
    <source>
        <dbReference type="ARBA" id="ARBA00022692"/>
    </source>
</evidence>
<reference evidence="7 8" key="1">
    <citation type="submission" date="2021-11" db="EMBL/GenBank/DDBJ databases">
        <authorList>
            <person name="Islam A."/>
            <person name="Islam S."/>
            <person name="Flora M.S."/>
            <person name="Rahman M."/>
            <person name="Ziaur R.M."/>
            <person name="Epstein J.H."/>
            <person name="Hassan M."/>
            <person name="Klassen M."/>
            <person name="Woodard K."/>
            <person name="Webb A."/>
            <person name="Webby R.J."/>
            <person name="El Zowalaty M.E."/>
        </authorList>
    </citation>
    <scope>NUCLEOTIDE SEQUENCE [LARGE SCALE GENOMIC DNA]</scope>
    <source>
        <strain evidence="7">Pbs1</strain>
    </source>
</reference>
<evidence type="ECO:0000256" key="5">
    <source>
        <dbReference type="ARBA" id="ARBA00023136"/>
    </source>
</evidence>
<evidence type="ECO:0000256" key="1">
    <source>
        <dbReference type="ARBA" id="ARBA00004141"/>
    </source>
</evidence>
<dbReference type="Proteomes" id="UP001158986">
    <property type="component" value="Unassembled WGS sequence"/>
</dbReference>
<sequence length="270" mass="31503">MLDTETTRCHRRRLILLQRLSMVFLLLICITSDYFLYQHVYLLDYKLFRHWVDSVAHGSVAFFSWAIFLLEIEKIAKTGDASFSIRQLLKKCFFNGIIASLLDIDHFISARTLSIAGATHLKGRPFGHTVTFIIVVVLLVGWCSRRLQADKRYYRICFIVIAWFSHQLRDGIRHGLWFWPFGSTPPINYFLYVLMEEGLPFVMEKWWRKVSTPTSMAKVELIFPKVEETIDLEAGEEVNSSNEEEDARLLLSADEDQDIEVLELSKETIR</sequence>
<evidence type="ECO:0000313" key="8">
    <source>
        <dbReference type="Proteomes" id="UP001158986"/>
    </source>
</evidence>
<evidence type="ECO:0000256" key="4">
    <source>
        <dbReference type="ARBA" id="ARBA00022989"/>
    </source>
</evidence>
<comment type="subcellular location">
    <subcellularLocation>
        <location evidence="1">Membrane</location>
        <topology evidence="1">Multi-pass membrane protein</topology>
    </subcellularLocation>
</comment>